<keyword evidence="3" id="KW-1185">Reference proteome</keyword>
<organism evidence="2 3">
    <name type="scientific">Klenkia marina</name>
    <dbReference type="NCBI Taxonomy" id="1960309"/>
    <lineage>
        <taxon>Bacteria</taxon>
        <taxon>Bacillati</taxon>
        <taxon>Actinomycetota</taxon>
        <taxon>Actinomycetes</taxon>
        <taxon>Geodermatophilales</taxon>
        <taxon>Geodermatophilaceae</taxon>
        <taxon>Klenkia</taxon>
    </lineage>
</organism>
<protein>
    <submittedName>
        <fullName evidence="2">Uncharacterized protein</fullName>
    </submittedName>
</protein>
<dbReference type="EMBL" id="FMUH01000001">
    <property type="protein sequence ID" value="SCX39017.1"/>
    <property type="molecule type" value="Genomic_DNA"/>
</dbReference>
<dbReference type="STRING" id="1960309.SAMN03159343_0565"/>
<sequence length="171" mass="17907">MRAVVGRGGSAYGPGMAAAAEVLGSWPVQLGLVTAMAVAGCWIFELALRLFTGTLRLPVPRRVRRRPGRRPRERAATGSARAGAPPRRPLEAVAADLRRLGRELALVSTGSAAHRAGVQAAYDDVLAEAAATLEVPHRLAGTAPGEERELERLRLVVALVDAGLVLAGPRG</sequence>
<name>A0A1G4XCW5_9ACTN</name>
<reference evidence="3" key="1">
    <citation type="submission" date="2016-10" db="EMBL/GenBank/DDBJ databases">
        <authorList>
            <person name="Varghese N."/>
            <person name="Submissions S."/>
        </authorList>
    </citation>
    <scope>NUCLEOTIDE SEQUENCE [LARGE SCALE GENOMIC DNA]</scope>
    <source>
        <strain evidence="3">DSM 45722</strain>
    </source>
</reference>
<feature type="region of interest" description="Disordered" evidence="1">
    <location>
        <begin position="62"/>
        <end position="87"/>
    </location>
</feature>
<gene>
    <name evidence="2" type="ORF">SAMN03159343_0565</name>
</gene>
<evidence type="ECO:0000313" key="3">
    <source>
        <dbReference type="Proteomes" id="UP000198981"/>
    </source>
</evidence>
<evidence type="ECO:0000313" key="2">
    <source>
        <dbReference type="EMBL" id="SCX39017.1"/>
    </source>
</evidence>
<dbReference type="AlphaFoldDB" id="A0A1G4XCW5"/>
<evidence type="ECO:0000256" key="1">
    <source>
        <dbReference type="SAM" id="MobiDB-lite"/>
    </source>
</evidence>
<dbReference type="Proteomes" id="UP000198981">
    <property type="component" value="Unassembled WGS sequence"/>
</dbReference>
<feature type="compositionally biased region" description="Basic residues" evidence="1">
    <location>
        <begin position="62"/>
        <end position="72"/>
    </location>
</feature>
<accession>A0A1G4XCW5</accession>
<proteinExistence type="predicted"/>